<evidence type="ECO:0000313" key="1">
    <source>
        <dbReference type="EMBL" id="KAI5958193.1"/>
    </source>
</evidence>
<keyword evidence="2" id="KW-1185">Reference proteome</keyword>
<comment type="caution">
    <text evidence="1">The sequence shown here is derived from an EMBL/GenBank/DDBJ whole genome shotgun (WGS) entry which is preliminary data.</text>
</comment>
<protein>
    <submittedName>
        <fullName evidence="1">Uncharacterized protein</fullName>
    </submittedName>
</protein>
<proteinExistence type="predicted"/>
<accession>A0AAD5BFD9</accession>
<reference evidence="1 2" key="1">
    <citation type="journal article" date="2022" name="DNA Res.">
        <title>Genome analysis of five recently described species of the CUG-Ser clade uncovers Candida theae as a new hybrid lineage with pathogenic potential in the Candida parapsilosis species complex.</title>
        <authorList>
            <person name="Mixao V."/>
            <person name="Del Olmo V."/>
            <person name="Hegedusova E."/>
            <person name="Saus E."/>
            <person name="Pryszcz L."/>
            <person name="Cillingova A."/>
            <person name="Nosek J."/>
            <person name="Gabaldon T."/>
        </authorList>
    </citation>
    <scope>NUCLEOTIDE SEQUENCE [LARGE SCALE GENOMIC DNA]</scope>
    <source>
        <strain evidence="1 2">CBS 12239</strain>
    </source>
</reference>
<sequence length="412" mass="45464">MVTSLTDPYWYLHTLSIWTKNRTGRSLRAAVAVNSDLERQNVSNVDHSQASESNGSNVALNSYPIGSAALERNTAACQNDLIEEHESTKEVPALNECAIVSGDGAAVALEAPQNNPVVRDIPRTRDETCESLDEFGSACEKFDVTESPGNLEDVSALNLSRFEIIGNSKEAVAETGERDEVVVLDDEEGIIDANPTIIAHPAATSKTIFDSSAQIRLTPTTPFIEEGSLKKREREAKTKIICGVADRLSDNLIRVGDLVMVMRPFFGEEESHFPVLEPGDLIRVNKLYINDPENSEENSIFEKAKRPSFQHESRKDGVIDLSNLSELSSNDSLHDVSLQEITILKSDESYNKVFCTGVLVNKLLGELSEDKMIGAQREEIESEMDNPGKDFPLYVVSLRETISQLFKRASSN</sequence>
<dbReference type="EMBL" id="JAIHNG010000118">
    <property type="protein sequence ID" value="KAI5958193.1"/>
    <property type="molecule type" value="Genomic_DNA"/>
</dbReference>
<organism evidence="1 2">
    <name type="scientific">Candida theae</name>
    <dbReference type="NCBI Taxonomy" id="1198502"/>
    <lineage>
        <taxon>Eukaryota</taxon>
        <taxon>Fungi</taxon>
        <taxon>Dikarya</taxon>
        <taxon>Ascomycota</taxon>
        <taxon>Saccharomycotina</taxon>
        <taxon>Pichiomycetes</taxon>
        <taxon>Debaryomycetaceae</taxon>
        <taxon>Candida/Lodderomyces clade</taxon>
        <taxon>Candida</taxon>
    </lineage>
</organism>
<evidence type="ECO:0000313" key="2">
    <source>
        <dbReference type="Proteomes" id="UP001204833"/>
    </source>
</evidence>
<dbReference type="AlphaFoldDB" id="A0AAD5BFD9"/>
<dbReference type="Proteomes" id="UP001204833">
    <property type="component" value="Unassembled WGS sequence"/>
</dbReference>
<dbReference type="GeneID" id="76150607"/>
<name>A0AAD5BFD9_9ASCO</name>
<gene>
    <name evidence="1" type="ORF">KGF57_002548</name>
</gene>
<dbReference type="RefSeq" id="XP_051608784.1">
    <property type="nucleotide sequence ID" value="XM_051751874.1"/>
</dbReference>